<dbReference type="EMBL" id="UPSH01000001">
    <property type="protein sequence ID" value="VBB18935.1"/>
    <property type="molecule type" value="Genomic_DNA"/>
</dbReference>
<keyword evidence="1" id="KW-0862">Zinc</keyword>
<dbReference type="PROSITE" id="PS50157">
    <property type="entry name" value="ZINC_FINGER_C2H2_2"/>
    <property type="match status" value="1"/>
</dbReference>
<evidence type="ECO:0000313" key="4">
    <source>
        <dbReference type="EMBL" id="VBB18935.1"/>
    </source>
</evidence>
<sequence length="289" mass="34179">MVVHKCPNCDAEFSKKDRYDYHVKNNACKEKNFVCKFCDKKFATKTSMYRHVRENCKVKKQTEIEKEGILEKLLEENVENNKRIERLEKENKKLKQQMKRVVKNTATTNIVNNTKNLTNNNCTTNINKGTINNIILVGYGQEDLTKIDKSEVLKALKRGYFSTIKLTESVHFNPKHPEYHNVYISNMKDKYAMMFDGDEWTLTTKEDLINKIYEDKKNYIEENLEEFVDSLPISRKKALERWLETDDEDPKIKEIKDNIKLLLYNSRKMITDKDKTVIKSKSIKKVKDE</sequence>
<gene>
    <name evidence="4" type="ORF">YASMINEVIRUS_1467</name>
</gene>
<dbReference type="GO" id="GO:0008270">
    <property type="term" value="F:zinc ion binding"/>
    <property type="evidence" value="ECO:0007669"/>
    <property type="project" value="UniProtKB-KW"/>
</dbReference>
<dbReference type="Proteomes" id="UP000594342">
    <property type="component" value="Unassembled WGS sequence"/>
</dbReference>
<organism evidence="4 5">
    <name type="scientific">Yasminevirus sp. GU-2018</name>
    <dbReference type="NCBI Taxonomy" id="2420051"/>
    <lineage>
        <taxon>Viruses</taxon>
        <taxon>Varidnaviria</taxon>
        <taxon>Bamfordvirae</taxon>
        <taxon>Nucleocytoviricota</taxon>
        <taxon>Megaviricetes</taxon>
        <taxon>Imitervirales</taxon>
        <taxon>Mimiviridae</taxon>
        <taxon>Klosneuvirinae</taxon>
        <taxon>Yasminevirus</taxon>
        <taxon>Yasminevirus saudimassiliense</taxon>
    </lineage>
</organism>
<accession>A0A5K0UB42</accession>
<keyword evidence="1" id="KW-0479">Metal-binding</keyword>
<dbReference type="SUPFAM" id="SSF57667">
    <property type="entry name" value="beta-beta-alpha zinc fingers"/>
    <property type="match status" value="1"/>
</dbReference>
<keyword evidence="5" id="KW-1185">Reference proteome</keyword>
<evidence type="ECO:0000313" key="5">
    <source>
        <dbReference type="Proteomes" id="UP000594342"/>
    </source>
</evidence>
<proteinExistence type="predicted"/>
<feature type="domain" description="C2H2-type" evidence="3">
    <location>
        <begin position="33"/>
        <end position="60"/>
    </location>
</feature>
<comment type="caution">
    <text evidence="4">The sequence shown here is derived from an EMBL/GenBank/DDBJ whole genome shotgun (WGS) entry which is preliminary data.</text>
</comment>
<feature type="coiled-coil region" evidence="2">
    <location>
        <begin position="70"/>
        <end position="104"/>
    </location>
</feature>
<dbReference type="InterPro" id="IPR036236">
    <property type="entry name" value="Znf_C2H2_sf"/>
</dbReference>
<evidence type="ECO:0000259" key="3">
    <source>
        <dbReference type="PROSITE" id="PS50157"/>
    </source>
</evidence>
<keyword evidence="2" id="KW-0175">Coiled coil</keyword>
<reference evidence="4 5" key="1">
    <citation type="submission" date="2018-10" db="EMBL/GenBank/DDBJ databases">
        <authorList>
            <consortium name="IHU Genomes"/>
        </authorList>
    </citation>
    <scope>NUCLEOTIDE SEQUENCE [LARGE SCALE GENOMIC DNA]</scope>
    <source>
        <strain evidence="4 5">A1</strain>
    </source>
</reference>
<dbReference type="InterPro" id="IPR013087">
    <property type="entry name" value="Znf_C2H2_type"/>
</dbReference>
<protein>
    <recommendedName>
        <fullName evidence="3">C2H2-type domain-containing protein</fullName>
    </recommendedName>
</protein>
<evidence type="ECO:0000256" key="2">
    <source>
        <dbReference type="SAM" id="Coils"/>
    </source>
</evidence>
<keyword evidence="1" id="KW-0863">Zinc-finger</keyword>
<dbReference type="Gene3D" id="3.30.160.60">
    <property type="entry name" value="Classic Zinc Finger"/>
    <property type="match status" value="1"/>
</dbReference>
<name>A0A5K0UB42_9VIRU</name>
<evidence type="ECO:0000256" key="1">
    <source>
        <dbReference type="PROSITE-ProRule" id="PRU00042"/>
    </source>
</evidence>